<feature type="region of interest" description="Disordered" evidence="1">
    <location>
        <begin position="1"/>
        <end position="102"/>
    </location>
</feature>
<evidence type="ECO:0000313" key="3">
    <source>
        <dbReference type="Proteomes" id="UP001500902"/>
    </source>
</evidence>
<reference evidence="3" key="1">
    <citation type="journal article" date="2019" name="Int. J. Syst. Evol. Microbiol.">
        <title>The Global Catalogue of Microorganisms (GCM) 10K type strain sequencing project: providing services to taxonomists for standard genome sequencing and annotation.</title>
        <authorList>
            <consortium name="The Broad Institute Genomics Platform"/>
            <consortium name="The Broad Institute Genome Sequencing Center for Infectious Disease"/>
            <person name="Wu L."/>
            <person name="Ma J."/>
        </authorList>
    </citation>
    <scope>NUCLEOTIDE SEQUENCE [LARGE SCALE GENOMIC DNA]</scope>
    <source>
        <strain evidence="3">JCM 16904</strain>
    </source>
</reference>
<comment type="caution">
    <text evidence="2">The sequence shown here is derived from an EMBL/GenBank/DDBJ whole genome shotgun (WGS) entry which is preliminary data.</text>
</comment>
<organism evidence="2 3">
    <name type="scientific">Nonomuraea antimicrobica</name>
    <dbReference type="NCBI Taxonomy" id="561173"/>
    <lineage>
        <taxon>Bacteria</taxon>
        <taxon>Bacillati</taxon>
        <taxon>Actinomycetota</taxon>
        <taxon>Actinomycetes</taxon>
        <taxon>Streptosporangiales</taxon>
        <taxon>Streptosporangiaceae</taxon>
        <taxon>Nonomuraea</taxon>
    </lineage>
</organism>
<protein>
    <submittedName>
        <fullName evidence="2">Uncharacterized protein</fullName>
    </submittedName>
</protein>
<accession>A0ABP7CB81</accession>
<feature type="compositionally biased region" description="Basic and acidic residues" evidence="1">
    <location>
        <begin position="1"/>
        <end position="10"/>
    </location>
</feature>
<name>A0ABP7CB81_9ACTN</name>
<sequence>MADDQGRESPEALVEPDADLARQQETIGIRRNRPAALPAEADSHPNSTTSPEMEAAMVANLDSGSRSHGPAMHRLGGERGRQAAAQHEVHRGFTRPRCPGQS</sequence>
<gene>
    <name evidence="2" type="ORF">GCM10022224_055040</name>
</gene>
<dbReference type="Proteomes" id="UP001500902">
    <property type="component" value="Unassembled WGS sequence"/>
</dbReference>
<keyword evidence="3" id="KW-1185">Reference proteome</keyword>
<feature type="compositionally biased region" description="Basic and acidic residues" evidence="1">
    <location>
        <begin position="75"/>
        <end position="91"/>
    </location>
</feature>
<dbReference type="EMBL" id="BAAAZP010000100">
    <property type="protein sequence ID" value="GAA3683459.1"/>
    <property type="molecule type" value="Genomic_DNA"/>
</dbReference>
<evidence type="ECO:0000256" key="1">
    <source>
        <dbReference type="SAM" id="MobiDB-lite"/>
    </source>
</evidence>
<proteinExistence type="predicted"/>
<evidence type="ECO:0000313" key="2">
    <source>
        <dbReference type="EMBL" id="GAA3683459.1"/>
    </source>
</evidence>